<dbReference type="EMBL" id="CAJVPY010002178">
    <property type="protein sequence ID" value="CAG8551089.1"/>
    <property type="molecule type" value="Genomic_DNA"/>
</dbReference>
<sequence>MLVQRAGGALVKLGSKLPYVGGIISFFGGGEKEARFIKSTIHHFMHRDLNFNKQINHLTSRFETQ</sequence>
<evidence type="ECO:0000313" key="1">
    <source>
        <dbReference type="EMBL" id="CAG8551089.1"/>
    </source>
</evidence>
<protein>
    <submittedName>
        <fullName evidence="1">18479_t:CDS:1</fullName>
    </submittedName>
</protein>
<proteinExistence type="predicted"/>
<organism evidence="1 2">
    <name type="scientific">Dentiscutata erythropus</name>
    <dbReference type="NCBI Taxonomy" id="1348616"/>
    <lineage>
        <taxon>Eukaryota</taxon>
        <taxon>Fungi</taxon>
        <taxon>Fungi incertae sedis</taxon>
        <taxon>Mucoromycota</taxon>
        <taxon>Glomeromycotina</taxon>
        <taxon>Glomeromycetes</taxon>
        <taxon>Diversisporales</taxon>
        <taxon>Gigasporaceae</taxon>
        <taxon>Dentiscutata</taxon>
    </lineage>
</organism>
<comment type="caution">
    <text evidence="1">The sequence shown here is derived from an EMBL/GenBank/DDBJ whole genome shotgun (WGS) entry which is preliminary data.</text>
</comment>
<keyword evidence="2" id="KW-1185">Reference proteome</keyword>
<accession>A0A9N9FPL0</accession>
<evidence type="ECO:0000313" key="2">
    <source>
        <dbReference type="Proteomes" id="UP000789405"/>
    </source>
</evidence>
<gene>
    <name evidence="1" type="ORF">DERYTH_LOCUS5269</name>
</gene>
<reference evidence="1" key="1">
    <citation type="submission" date="2021-06" db="EMBL/GenBank/DDBJ databases">
        <authorList>
            <person name="Kallberg Y."/>
            <person name="Tangrot J."/>
            <person name="Rosling A."/>
        </authorList>
    </citation>
    <scope>NUCLEOTIDE SEQUENCE</scope>
    <source>
        <strain evidence="1">MA453B</strain>
    </source>
</reference>
<dbReference type="OrthoDB" id="10391850at2759"/>
<dbReference type="Proteomes" id="UP000789405">
    <property type="component" value="Unassembled WGS sequence"/>
</dbReference>
<dbReference type="AlphaFoldDB" id="A0A9N9FPL0"/>
<name>A0A9N9FPL0_9GLOM</name>